<evidence type="ECO:0000256" key="2">
    <source>
        <dbReference type="ARBA" id="ARBA00023242"/>
    </source>
</evidence>
<dbReference type="Proteomes" id="UP000288716">
    <property type="component" value="Unassembled WGS sequence"/>
</dbReference>
<evidence type="ECO:0000313" key="5">
    <source>
        <dbReference type="EMBL" id="RWS19229.1"/>
    </source>
</evidence>
<comment type="subcellular location">
    <subcellularLocation>
        <location evidence="1">Nucleus</location>
    </subcellularLocation>
</comment>
<feature type="compositionally biased region" description="Basic and acidic residues" evidence="3">
    <location>
        <begin position="67"/>
        <end position="117"/>
    </location>
</feature>
<evidence type="ECO:0000256" key="1">
    <source>
        <dbReference type="ARBA" id="ARBA00004123"/>
    </source>
</evidence>
<dbReference type="PANTHER" id="PTHR15818:SF2">
    <property type="entry name" value="G-PATCH DOMAIN AND KOW MOTIFS-CONTAINING PROTEIN"/>
    <property type="match status" value="1"/>
</dbReference>
<dbReference type="VEuPathDB" id="VectorBase:LDEU012811"/>
<name>A0A443RVY6_9ACAR</name>
<feature type="region of interest" description="Disordered" evidence="3">
    <location>
        <begin position="60"/>
        <end position="117"/>
    </location>
</feature>
<keyword evidence="6" id="KW-1185">Reference proteome</keyword>
<keyword evidence="2" id="KW-0539">Nucleus</keyword>
<dbReference type="OrthoDB" id="5577072at2759"/>
<dbReference type="AlphaFoldDB" id="A0A443RVY6"/>
<proteinExistence type="predicted"/>
<gene>
    <name evidence="5" type="ORF">B4U80_09586</name>
</gene>
<dbReference type="GO" id="GO:0005681">
    <property type="term" value="C:spliceosomal complex"/>
    <property type="evidence" value="ECO:0007669"/>
    <property type="project" value="TreeGrafter"/>
</dbReference>
<dbReference type="GO" id="GO:0003676">
    <property type="term" value="F:nucleic acid binding"/>
    <property type="evidence" value="ECO:0007669"/>
    <property type="project" value="InterPro"/>
</dbReference>
<dbReference type="STRING" id="299467.A0A443RVY6"/>
<dbReference type="InterPro" id="IPR045166">
    <property type="entry name" value="Spp2-like"/>
</dbReference>
<protein>
    <submittedName>
        <fullName evidence="5">G patch domain and KOW motifs-containing protein-like protein</fullName>
    </submittedName>
</protein>
<dbReference type="EMBL" id="NCKV01028666">
    <property type="protein sequence ID" value="RWS19229.1"/>
    <property type="molecule type" value="Genomic_DNA"/>
</dbReference>
<evidence type="ECO:0000256" key="3">
    <source>
        <dbReference type="SAM" id="MobiDB-lite"/>
    </source>
</evidence>
<feature type="domain" description="G-patch" evidence="4">
    <location>
        <begin position="161"/>
        <end position="206"/>
    </location>
</feature>
<evidence type="ECO:0000259" key="4">
    <source>
        <dbReference type="PROSITE" id="PS50174"/>
    </source>
</evidence>
<dbReference type="Pfam" id="PF12656">
    <property type="entry name" value="G-patch_2"/>
    <property type="match status" value="1"/>
</dbReference>
<accession>A0A443RVY6</accession>
<reference evidence="5 6" key="1">
    <citation type="journal article" date="2018" name="Gigascience">
        <title>Genomes of trombidid mites reveal novel predicted allergens and laterally-transferred genes associated with secondary metabolism.</title>
        <authorList>
            <person name="Dong X."/>
            <person name="Chaisiri K."/>
            <person name="Xia D."/>
            <person name="Armstrong S.D."/>
            <person name="Fang Y."/>
            <person name="Donnelly M.J."/>
            <person name="Kadowaki T."/>
            <person name="McGarry J.W."/>
            <person name="Darby A.C."/>
            <person name="Makepeace B.L."/>
        </authorList>
    </citation>
    <scope>NUCLEOTIDE SEQUENCE [LARGE SCALE GENOMIC DNA]</scope>
    <source>
        <strain evidence="5">UoL-UT</strain>
    </source>
</reference>
<dbReference type="PROSITE" id="PS50174">
    <property type="entry name" value="G_PATCH"/>
    <property type="match status" value="1"/>
</dbReference>
<dbReference type="GO" id="GO:0000398">
    <property type="term" value="P:mRNA splicing, via spliceosome"/>
    <property type="evidence" value="ECO:0007669"/>
    <property type="project" value="InterPro"/>
</dbReference>
<sequence>MGKRPESKVRKIGTFKDEIEDDVEDIEFVKCINDKVIESDKPIETKKELVIPLIVNNNWRDRKRKNETKNNKDEDSRGEMNGEHKQKTDEEKLEELARKELLKEAQTENENREKRKDIYSTRVIPMLVQNQVPQGFETDDKLDVSLRAEEPCVSDYEKVPVEEFGLAMLRGMGWKPGAGVGKNGKVVQPVEVKIRAKGLGLGAERELHDKKSSKSVPKSEEQEELVLKLGAFVFVQIGEYSKTYGVVESLDDDLTRAVIRPAISGSTFAVPTAALRIVSKSEYLKDSKVINKSKYEEYKVKTEKRINSQRRERHPY</sequence>
<dbReference type="InterPro" id="IPR026822">
    <property type="entry name" value="Spp2/MOS2_G-patch"/>
</dbReference>
<comment type="caution">
    <text evidence="5">The sequence shown here is derived from an EMBL/GenBank/DDBJ whole genome shotgun (WGS) entry which is preliminary data.</text>
</comment>
<organism evidence="5 6">
    <name type="scientific">Leptotrombidium deliense</name>
    <dbReference type="NCBI Taxonomy" id="299467"/>
    <lineage>
        <taxon>Eukaryota</taxon>
        <taxon>Metazoa</taxon>
        <taxon>Ecdysozoa</taxon>
        <taxon>Arthropoda</taxon>
        <taxon>Chelicerata</taxon>
        <taxon>Arachnida</taxon>
        <taxon>Acari</taxon>
        <taxon>Acariformes</taxon>
        <taxon>Trombidiformes</taxon>
        <taxon>Prostigmata</taxon>
        <taxon>Anystina</taxon>
        <taxon>Parasitengona</taxon>
        <taxon>Trombiculoidea</taxon>
        <taxon>Trombiculidae</taxon>
        <taxon>Leptotrombidium</taxon>
    </lineage>
</organism>
<evidence type="ECO:0000313" key="6">
    <source>
        <dbReference type="Proteomes" id="UP000288716"/>
    </source>
</evidence>
<dbReference type="PANTHER" id="PTHR15818">
    <property type="entry name" value="G PATCH AND KOW-CONTAINING"/>
    <property type="match status" value="1"/>
</dbReference>
<dbReference type="SMART" id="SM00443">
    <property type="entry name" value="G_patch"/>
    <property type="match status" value="1"/>
</dbReference>
<dbReference type="InterPro" id="IPR000467">
    <property type="entry name" value="G_patch_dom"/>
</dbReference>